<proteinExistence type="predicted"/>
<dbReference type="Proteomes" id="UP000663870">
    <property type="component" value="Unassembled WGS sequence"/>
</dbReference>
<dbReference type="EMBL" id="CAJNOH010001281">
    <property type="protein sequence ID" value="CAF1199427.1"/>
    <property type="molecule type" value="Genomic_DNA"/>
</dbReference>
<sequence>MIIDTVLHQFTEEQLKLSNRGSTDILPCQMYVLPSSYISMNDMIQKRYKLLEHYLSIVFAMYNVTRARSMFINKEIKDAYTNTISIS</sequence>
<evidence type="ECO:0000313" key="4">
    <source>
        <dbReference type="EMBL" id="CAF3963245.1"/>
    </source>
</evidence>
<dbReference type="AlphaFoldDB" id="A0A814RMF0"/>
<evidence type="ECO:0000313" key="2">
    <source>
        <dbReference type="EMBL" id="CAF1199427.1"/>
    </source>
</evidence>
<dbReference type="EMBL" id="CAJNOL010002168">
    <property type="protein sequence ID" value="CAF1470567.1"/>
    <property type="molecule type" value="Genomic_DNA"/>
</dbReference>
<dbReference type="Proteomes" id="UP000663854">
    <property type="component" value="Unassembled WGS sequence"/>
</dbReference>
<dbReference type="Proteomes" id="UP000663836">
    <property type="component" value="Unassembled WGS sequence"/>
</dbReference>
<protein>
    <submittedName>
        <fullName evidence="1">Uncharacterized protein</fullName>
    </submittedName>
</protein>
<dbReference type="EMBL" id="CAJNOT010001053">
    <property type="protein sequence ID" value="CAF1136151.1"/>
    <property type="molecule type" value="Genomic_DNA"/>
</dbReference>
<evidence type="ECO:0000313" key="3">
    <source>
        <dbReference type="EMBL" id="CAF1470567.1"/>
    </source>
</evidence>
<dbReference type="Proteomes" id="UP000663864">
    <property type="component" value="Unassembled WGS sequence"/>
</dbReference>
<evidence type="ECO:0000313" key="5">
    <source>
        <dbReference type="Proteomes" id="UP000663864"/>
    </source>
</evidence>
<organism evidence="1 5">
    <name type="scientific">Rotaria sordida</name>
    <dbReference type="NCBI Taxonomy" id="392033"/>
    <lineage>
        <taxon>Eukaryota</taxon>
        <taxon>Metazoa</taxon>
        <taxon>Spiralia</taxon>
        <taxon>Gnathifera</taxon>
        <taxon>Rotifera</taxon>
        <taxon>Eurotatoria</taxon>
        <taxon>Bdelloidea</taxon>
        <taxon>Philodinida</taxon>
        <taxon>Philodinidae</taxon>
        <taxon>Rotaria</taxon>
    </lineage>
</organism>
<gene>
    <name evidence="4" type="ORF">JBS370_LOCUS24211</name>
    <name evidence="3" type="ORF">JXQ802_LOCUS38712</name>
    <name evidence="2" type="ORF">PYM288_LOCUS24793</name>
    <name evidence="1" type="ORF">ZHD862_LOCUS19396</name>
</gene>
<keyword evidence="6" id="KW-1185">Reference proteome</keyword>
<name>A0A814RMF0_9BILA</name>
<comment type="caution">
    <text evidence="1">The sequence shown here is derived from an EMBL/GenBank/DDBJ whole genome shotgun (WGS) entry which is preliminary data.</text>
</comment>
<evidence type="ECO:0000313" key="1">
    <source>
        <dbReference type="EMBL" id="CAF1136151.1"/>
    </source>
</evidence>
<accession>A0A814RMF0</accession>
<reference evidence="1" key="1">
    <citation type="submission" date="2021-02" db="EMBL/GenBank/DDBJ databases">
        <authorList>
            <person name="Nowell W R."/>
        </authorList>
    </citation>
    <scope>NUCLEOTIDE SEQUENCE</scope>
</reference>
<evidence type="ECO:0000313" key="6">
    <source>
        <dbReference type="Proteomes" id="UP000663870"/>
    </source>
</evidence>
<dbReference type="EMBL" id="CAJOBD010003725">
    <property type="protein sequence ID" value="CAF3963245.1"/>
    <property type="molecule type" value="Genomic_DNA"/>
</dbReference>